<dbReference type="OrthoDB" id="346839at2759"/>
<organism evidence="5 6">
    <name type="scientific">Acanthaster planci</name>
    <name type="common">Crown-of-thorns starfish</name>
    <dbReference type="NCBI Taxonomy" id="133434"/>
    <lineage>
        <taxon>Eukaryota</taxon>
        <taxon>Metazoa</taxon>
        <taxon>Echinodermata</taxon>
        <taxon>Eleutherozoa</taxon>
        <taxon>Asterozoa</taxon>
        <taxon>Asteroidea</taxon>
        <taxon>Valvatacea</taxon>
        <taxon>Valvatida</taxon>
        <taxon>Acanthasteridae</taxon>
        <taxon>Acanthaster</taxon>
    </lineage>
</organism>
<feature type="compositionally biased region" description="Polar residues" evidence="3">
    <location>
        <begin position="138"/>
        <end position="150"/>
    </location>
</feature>
<sequence>MADKSLDEIIQEKKIGGSRGRGRGRGTFRGGRGSNAWQSGRGRGGGRVQKPVGGGNFRASMPNRAQVVQSLTRQKVFRPSQAIAVTVPDARDKLIHKARLTDAREKLNKKAQLVDVRVKLNARRQKGQQQQQQPQQQLTGTDGTPGSQLLNPGKRKLTEITINNPSAAKQRQMTGPTQFTISNPQTKTPKAKVGADSGGVSISTDGLQVTTVNKSAQKRQAKQQTLQLQRTVPVEDSLEDDLIFQPVSAKFKKIAAQAPPLRVPQPNIKTTIQDVRHDVLGFSARDLGSPFQLGNVQQTAALQRVASQDPLSVAASTQGTRLIVSNLHSSVSEADIKELYGDVGPLKKARLVRSGLAEVVYIKREHALEAIARYHNRELDGLPMQCKLDTSTVPEAAGGIHIPVSGKRISMNERFKLIGAGASGTTDFSPSTVGMRSDAMSPNSDPIDATTIHKALFKTGASSAASSRPVVFTVKI</sequence>
<dbReference type="CDD" id="cd12681">
    <property type="entry name" value="RRM_SKAR"/>
    <property type="match status" value="1"/>
</dbReference>
<dbReference type="InterPro" id="IPR034784">
    <property type="entry name" value="PDIP3_RRM"/>
</dbReference>
<proteinExistence type="predicted"/>
<dbReference type="SUPFAM" id="SSF54928">
    <property type="entry name" value="RNA-binding domain, RBD"/>
    <property type="match status" value="1"/>
</dbReference>
<dbReference type="AlphaFoldDB" id="A0A8B7Y9X5"/>
<keyword evidence="1 2" id="KW-0694">RNA-binding</keyword>
<reference evidence="6" key="1">
    <citation type="submission" date="2025-08" db="UniProtKB">
        <authorList>
            <consortium name="RefSeq"/>
        </authorList>
    </citation>
    <scope>IDENTIFICATION</scope>
</reference>
<feature type="region of interest" description="Disordered" evidence="3">
    <location>
        <begin position="1"/>
        <end position="61"/>
    </location>
</feature>
<dbReference type="Gene3D" id="3.30.70.330">
    <property type="match status" value="1"/>
</dbReference>
<accession>A0A8B7Y9X5</accession>
<dbReference type="PROSITE" id="PS50102">
    <property type="entry name" value="RRM"/>
    <property type="match status" value="1"/>
</dbReference>
<feature type="compositionally biased region" description="Low complexity" evidence="3">
    <location>
        <begin position="128"/>
        <end position="137"/>
    </location>
</feature>
<protein>
    <submittedName>
        <fullName evidence="6">Polymerase delta-interacting protein 3-like isoform X1</fullName>
    </submittedName>
</protein>
<feature type="compositionally biased region" description="Gly residues" evidence="3">
    <location>
        <begin position="41"/>
        <end position="56"/>
    </location>
</feature>
<evidence type="ECO:0000256" key="1">
    <source>
        <dbReference type="ARBA" id="ARBA00022884"/>
    </source>
</evidence>
<dbReference type="SMART" id="SM00360">
    <property type="entry name" value="RRM"/>
    <property type="match status" value="1"/>
</dbReference>
<dbReference type="InterPro" id="IPR051229">
    <property type="entry name" value="ALYREF_mRNA_export"/>
</dbReference>
<evidence type="ECO:0000313" key="5">
    <source>
        <dbReference type="Proteomes" id="UP000694845"/>
    </source>
</evidence>
<evidence type="ECO:0000313" key="6">
    <source>
        <dbReference type="RefSeq" id="XP_022089357.1"/>
    </source>
</evidence>
<dbReference type="InterPro" id="IPR000504">
    <property type="entry name" value="RRM_dom"/>
</dbReference>
<feature type="domain" description="RRM" evidence="4">
    <location>
        <begin position="320"/>
        <end position="391"/>
    </location>
</feature>
<dbReference type="GeneID" id="110978564"/>
<feature type="compositionally biased region" description="Basic and acidic residues" evidence="3">
    <location>
        <begin position="1"/>
        <end position="15"/>
    </location>
</feature>
<evidence type="ECO:0000256" key="3">
    <source>
        <dbReference type="SAM" id="MobiDB-lite"/>
    </source>
</evidence>
<dbReference type="Proteomes" id="UP000694845">
    <property type="component" value="Unplaced"/>
</dbReference>
<evidence type="ECO:0000259" key="4">
    <source>
        <dbReference type="PROSITE" id="PS50102"/>
    </source>
</evidence>
<dbReference type="RefSeq" id="XP_022089357.1">
    <property type="nucleotide sequence ID" value="XM_022233665.1"/>
</dbReference>
<evidence type="ECO:0000256" key="2">
    <source>
        <dbReference type="PROSITE-ProRule" id="PRU00176"/>
    </source>
</evidence>
<dbReference type="InterPro" id="IPR035979">
    <property type="entry name" value="RBD_domain_sf"/>
</dbReference>
<dbReference type="InterPro" id="IPR012677">
    <property type="entry name" value="Nucleotide-bd_a/b_plait_sf"/>
</dbReference>
<dbReference type="KEGG" id="aplc:110978564"/>
<gene>
    <name evidence="6" type="primary">LOC110978564</name>
</gene>
<dbReference type="PANTHER" id="PTHR19965">
    <property type="entry name" value="RNA AND EXPORT FACTOR BINDING PROTEIN"/>
    <property type="match status" value="1"/>
</dbReference>
<feature type="compositionally biased region" description="Polar residues" evidence="3">
    <location>
        <begin position="160"/>
        <end position="188"/>
    </location>
</feature>
<dbReference type="PANTHER" id="PTHR19965:SF35">
    <property type="entry name" value="RNA ANNEALING PROTEIN YRA1"/>
    <property type="match status" value="1"/>
</dbReference>
<feature type="region of interest" description="Disordered" evidence="3">
    <location>
        <begin position="122"/>
        <end position="199"/>
    </location>
</feature>
<dbReference type="GO" id="GO:0003729">
    <property type="term" value="F:mRNA binding"/>
    <property type="evidence" value="ECO:0007669"/>
    <property type="project" value="TreeGrafter"/>
</dbReference>
<keyword evidence="5" id="KW-1185">Reference proteome</keyword>
<dbReference type="GO" id="GO:0005634">
    <property type="term" value="C:nucleus"/>
    <property type="evidence" value="ECO:0007669"/>
    <property type="project" value="TreeGrafter"/>
</dbReference>
<name>A0A8B7Y9X5_ACAPL</name>
<dbReference type="GO" id="GO:0006406">
    <property type="term" value="P:mRNA export from nucleus"/>
    <property type="evidence" value="ECO:0007669"/>
    <property type="project" value="TreeGrafter"/>
</dbReference>
<dbReference type="Pfam" id="PF00076">
    <property type="entry name" value="RRM_1"/>
    <property type="match status" value="1"/>
</dbReference>